<name>A0A1Y5P295_9MICO</name>
<keyword evidence="1" id="KW-0732">Signal</keyword>
<reference evidence="2" key="1">
    <citation type="submission" date="2016-03" db="EMBL/GenBank/DDBJ databases">
        <authorList>
            <person name="Ploux O."/>
        </authorList>
    </citation>
    <scope>NUCLEOTIDE SEQUENCE</scope>
    <source>
        <strain evidence="2">UC1</strain>
    </source>
</reference>
<feature type="signal peptide" evidence="1">
    <location>
        <begin position="1"/>
        <end position="31"/>
    </location>
</feature>
<dbReference type="EMBL" id="FLQR01000001">
    <property type="protein sequence ID" value="SBS70201.1"/>
    <property type="molecule type" value="Genomic_DNA"/>
</dbReference>
<gene>
    <name evidence="2" type="ORF">MIPYR_10343</name>
</gene>
<accession>A0A1Y5P295</accession>
<sequence>MTGKYIRYMSVLAATLCATLLVGCSATTREAQITGYERTGETSIRVWIERDEQDSIAQTEAKEDATTIVVAVRLEGPEDGAWIAVEDSVVIELKDPVGDRDVVNSAGDSVPLR</sequence>
<dbReference type="AlphaFoldDB" id="A0A1Y5P295"/>
<evidence type="ECO:0000313" key="2">
    <source>
        <dbReference type="EMBL" id="SBS70201.1"/>
    </source>
</evidence>
<feature type="chain" id="PRO_5012689633" evidence="1">
    <location>
        <begin position="32"/>
        <end position="113"/>
    </location>
</feature>
<dbReference type="PROSITE" id="PS51257">
    <property type="entry name" value="PROKAR_LIPOPROTEIN"/>
    <property type="match status" value="1"/>
</dbReference>
<evidence type="ECO:0000256" key="1">
    <source>
        <dbReference type="SAM" id="SignalP"/>
    </source>
</evidence>
<proteinExistence type="predicted"/>
<organism evidence="2">
    <name type="scientific">uncultured Microbacterium sp</name>
    <dbReference type="NCBI Taxonomy" id="191216"/>
    <lineage>
        <taxon>Bacteria</taxon>
        <taxon>Bacillati</taxon>
        <taxon>Actinomycetota</taxon>
        <taxon>Actinomycetes</taxon>
        <taxon>Micrococcales</taxon>
        <taxon>Microbacteriaceae</taxon>
        <taxon>Microbacterium</taxon>
        <taxon>environmental samples</taxon>
    </lineage>
</organism>
<protein>
    <submittedName>
        <fullName evidence="2">Uncharacterized protein</fullName>
    </submittedName>
</protein>